<evidence type="ECO:0000256" key="7">
    <source>
        <dbReference type="ARBA" id="ARBA00047464"/>
    </source>
</evidence>
<reference evidence="17 18" key="1">
    <citation type="submission" date="2018-06" db="EMBL/GenBank/DDBJ databases">
        <title>Genomic insight into two independent archaeal endosymbiosis events.</title>
        <authorList>
            <person name="Lind A.E."/>
            <person name="Lewis W.H."/>
            <person name="Spang A."/>
            <person name="Guy L."/>
            <person name="Embley M.T."/>
            <person name="Ettema T.J.G."/>
        </authorList>
    </citation>
    <scope>NUCLEOTIDE SEQUENCE [LARGE SCALE GENOMIC DNA]</scope>
    <source>
        <strain evidence="17">NOE</strain>
    </source>
</reference>
<feature type="binding site" evidence="8 10">
    <location>
        <begin position="45"/>
        <end position="48"/>
    </location>
    <ligand>
        <name>substrate</name>
    </ligand>
</feature>
<feature type="binding site" evidence="8 11">
    <location>
        <begin position="173"/>
        <end position="178"/>
    </location>
    <ligand>
        <name>NADP(+)</name>
        <dbReference type="ChEBI" id="CHEBI:58349"/>
    </ligand>
</feature>
<dbReference type="GO" id="GO:0008883">
    <property type="term" value="F:glutamyl-tRNA reductase activity"/>
    <property type="evidence" value="ECO:0007669"/>
    <property type="project" value="UniProtKB-UniRule"/>
</dbReference>
<comment type="similarity">
    <text evidence="2 8 13">Belongs to the glutamyl-tRNA reductase family.</text>
</comment>
<dbReference type="Pfam" id="PF01488">
    <property type="entry name" value="Shikimate_DH"/>
    <property type="match status" value="1"/>
</dbReference>
<comment type="caution">
    <text evidence="17">The sequence shown here is derived from an EMBL/GenBank/DDBJ whole genome shotgun (WGS) entry which is preliminary data.</text>
</comment>
<dbReference type="PROSITE" id="PS00747">
    <property type="entry name" value="GLUTR"/>
    <property type="match status" value="1"/>
</dbReference>
<gene>
    <name evidence="8 17" type="primary">hemA</name>
    <name evidence="17" type="ORF">ALNOE001_11380</name>
</gene>
<comment type="pathway">
    <text evidence="1 8 13">Porphyrin-containing compound metabolism; protoporphyrin-IX biosynthesis; 5-aminolevulinate from L-glutamyl-tRNA(Glu): step 1/2.</text>
</comment>
<evidence type="ECO:0000256" key="1">
    <source>
        <dbReference type="ARBA" id="ARBA00005059"/>
    </source>
</evidence>
<dbReference type="PANTHER" id="PTHR43013">
    <property type="entry name" value="GLUTAMYL-TRNA REDUCTASE"/>
    <property type="match status" value="1"/>
</dbReference>
<accession>A0A366MCB5</accession>
<dbReference type="Pfam" id="PF05201">
    <property type="entry name" value="GlutR_N"/>
    <property type="match status" value="1"/>
</dbReference>
<comment type="domain">
    <text evidence="8">Possesses an unusual extended V-shaped dimeric structure with each monomer consisting of three distinct domains arranged along a curved 'spinal' alpha-helix. The N-terminal catalytic domain specifically recognizes the glutamate moiety of the substrate. The second domain is the NADPH-binding domain, and the third C-terminal domain is responsible for dimerization.</text>
</comment>
<evidence type="ECO:0000256" key="3">
    <source>
        <dbReference type="ARBA" id="ARBA00012970"/>
    </source>
</evidence>
<dbReference type="GO" id="GO:0050661">
    <property type="term" value="F:NADP binding"/>
    <property type="evidence" value="ECO:0007669"/>
    <property type="project" value="InterPro"/>
</dbReference>
<feature type="domain" description="Quinate/shikimate 5-dehydrogenase/glutamyl-tRNA reductase" evidence="15">
    <location>
        <begin position="155"/>
        <end position="289"/>
    </location>
</feature>
<dbReference type="InterPro" id="IPR036291">
    <property type="entry name" value="NAD(P)-bd_dom_sf"/>
</dbReference>
<feature type="binding site" evidence="8 10">
    <location>
        <position position="104"/>
    </location>
    <ligand>
        <name>substrate</name>
    </ligand>
</feature>
<keyword evidence="6 8" id="KW-0627">Porphyrin biosynthesis</keyword>
<dbReference type="CDD" id="cd05213">
    <property type="entry name" value="NAD_bind_Glutamyl_tRNA_reduct"/>
    <property type="match status" value="1"/>
</dbReference>
<evidence type="ECO:0000256" key="8">
    <source>
        <dbReference type="HAMAP-Rule" id="MF_00087"/>
    </source>
</evidence>
<dbReference type="HAMAP" id="MF_00087">
    <property type="entry name" value="Glu_tRNA_reductase"/>
    <property type="match status" value="1"/>
</dbReference>
<evidence type="ECO:0000259" key="16">
    <source>
        <dbReference type="Pfam" id="PF05201"/>
    </source>
</evidence>
<feature type="domain" description="Tetrapyrrole biosynthesis glutamyl-tRNA reductase dimerisation" evidence="14">
    <location>
        <begin position="303"/>
        <end position="399"/>
    </location>
</feature>
<dbReference type="InterPro" id="IPR015895">
    <property type="entry name" value="4pyrrol_synth_GluRdtase_N"/>
</dbReference>
<comment type="function">
    <text evidence="8">Catalyzes the NADPH-dependent reduction of glutamyl-tRNA(Glu) to glutamate 1-semialdehyde (GSA).</text>
</comment>
<name>A0A366MCB5_9EURY</name>
<dbReference type="PANTHER" id="PTHR43013:SF1">
    <property type="entry name" value="GLUTAMYL-TRNA REDUCTASE"/>
    <property type="match status" value="1"/>
</dbReference>
<keyword evidence="18" id="KW-1185">Reference proteome</keyword>
<dbReference type="EMBL" id="NIZT01000028">
    <property type="protein sequence ID" value="RBQ23119.1"/>
    <property type="molecule type" value="Genomic_DNA"/>
</dbReference>
<evidence type="ECO:0000256" key="12">
    <source>
        <dbReference type="PIRSR" id="PIRSR000445-4"/>
    </source>
</evidence>
<evidence type="ECO:0000256" key="13">
    <source>
        <dbReference type="RuleBase" id="RU000584"/>
    </source>
</evidence>
<evidence type="ECO:0000313" key="18">
    <source>
        <dbReference type="Proteomes" id="UP000253099"/>
    </source>
</evidence>
<feature type="binding site" evidence="8 10">
    <location>
        <position position="93"/>
    </location>
    <ligand>
        <name>substrate</name>
    </ligand>
</feature>
<dbReference type="UniPathway" id="UPA00251">
    <property type="reaction ID" value="UER00316"/>
</dbReference>
<evidence type="ECO:0000259" key="15">
    <source>
        <dbReference type="Pfam" id="PF01488"/>
    </source>
</evidence>
<evidence type="ECO:0000256" key="11">
    <source>
        <dbReference type="PIRSR" id="PIRSR000445-3"/>
    </source>
</evidence>
<comment type="catalytic activity">
    <reaction evidence="7 8 13">
        <text>(S)-4-amino-5-oxopentanoate + tRNA(Glu) + NADP(+) = L-glutamyl-tRNA(Glu) + NADPH + H(+)</text>
        <dbReference type="Rhea" id="RHEA:12344"/>
        <dbReference type="Rhea" id="RHEA-COMP:9663"/>
        <dbReference type="Rhea" id="RHEA-COMP:9680"/>
        <dbReference type="ChEBI" id="CHEBI:15378"/>
        <dbReference type="ChEBI" id="CHEBI:57501"/>
        <dbReference type="ChEBI" id="CHEBI:57783"/>
        <dbReference type="ChEBI" id="CHEBI:58349"/>
        <dbReference type="ChEBI" id="CHEBI:78442"/>
        <dbReference type="ChEBI" id="CHEBI:78520"/>
        <dbReference type="EC" id="1.2.1.70"/>
    </reaction>
</comment>
<dbReference type="InterPro" id="IPR018214">
    <property type="entry name" value="GluRdtase_CS"/>
</dbReference>
<keyword evidence="4 8" id="KW-0521">NADP</keyword>
<feature type="binding site" evidence="8 10">
    <location>
        <begin position="98"/>
        <end position="100"/>
    </location>
    <ligand>
        <name>substrate</name>
    </ligand>
</feature>
<protein>
    <recommendedName>
        <fullName evidence="3 8">Glutamyl-tRNA reductase</fullName>
        <shortName evidence="8">GluTR</shortName>
        <ecNumber evidence="3 8">1.2.1.70</ecNumber>
    </recommendedName>
</protein>
<dbReference type="InterPro" id="IPR006151">
    <property type="entry name" value="Shikm_DH/Glu-tRNA_Rdtase"/>
</dbReference>
<dbReference type="Gene3D" id="3.40.50.720">
    <property type="entry name" value="NAD(P)-binding Rossmann-like Domain"/>
    <property type="match status" value="1"/>
</dbReference>
<evidence type="ECO:0000313" key="17">
    <source>
        <dbReference type="EMBL" id="RBQ23119.1"/>
    </source>
</evidence>
<evidence type="ECO:0000256" key="6">
    <source>
        <dbReference type="ARBA" id="ARBA00023244"/>
    </source>
</evidence>
<dbReference type="InterPro" id="IPR015896">
    <property type="entry name" value="4pyrrol_synth_GluRdtase_dimer"/>
</dbReference>
<sequence>MIINLRVDHKIADIETMENTAKDLKKLFNKLKEEFDIQEYVEIDTCNRNEYYINTDICSYEHDYLSSENENIIIHYDETAIIHLFRMTSGLESMIIGEDQILGQIKSAKKKSVEENHCGKILETLFTKAIHVGQVVRQKTNINRGSVSIGSAAVDLAEENLGNLEDKHVLVIGAGKMGKLVAKALSEKNLKAIFVANRTYYRAVRLAEELNGKTILFDELNQYLPSADVIISATGAPHSILTKERIGNIINSEKASPIIMIDIANPRDIEEDVEELGVKLFNIDDLRGIADKNKKLRENEVTEAEKIIDSEFKLLNNSFKLLEIENLLANIRLSMEDIRMKEAQKATSKLSDVEGSTKIIDNMSRSIVNKIFHDISTNMKKTAEEEDYDVIKTLKCIFNEE</sequence>
<dbReference type="AlphaFoldDB" id="A0A366MCB5"/>
<dbReference type="Pfam" id="PF00745">
    <property type="entry name" value="GlutR_dimer"/>
    <property type="match status" value="1"/>
</dbReference>
<evidence type="ECO:0000256" key="5">
    <source>
        <dbReference type="ARBA" id="ARBA00023002"/>
    </source>
</evidence>
<dbReference type="InterPro" id="IPR036453">
    <property type="entry name" value="GluRdtase_dimer_dom_sf"/>
</dbReference>
<feature type="domain" description="Glutamyl-tRNA reductase N-terminal" evidence="16">
    <location>
        <begin position="6"/>
        <end position="140"/>
    </location>
</feature>
<organism evidence="17 18">
    <name type="scientific">Candidatus Methanobinarius endosymbioticus</name>
    <dbReference type="NCBI Taxonomy" id="2006182"/>
    <lineage>
        <taxon>Archaea</taxon>
        <taxon>Methanobacteriati</taxon>
        <taxon>Methanobacteriota</taxon>
        <taxon>Methanomada group</taxon>
        <taxon>Methanobacteria</taxon>
        <taxon>Methanobacteriales</taxon>
        <taxon>Methanobacteriaceae</taxon>
        <taxon>Candidatus Methanobinarius</taxon>
    </lineage>
</organism>
<dbReference type="InterPro" id="IPR000343">
    <property type="entry name" value="4pyrrol_synth_GluRdtase"/>
</dbReference>
<feature type="site" description="Important for activity" evidence="8 12">
    <location>
        <position position="83"/>
    </location>
</feature>
<dbReference type="InterPro" id="IPR036343">
    <property type="entry name" value="GluRdtase_N_sf"/>
</dbReference>
<dbReference type="SUPFAM" id="SSF69742">
    <property type="entry name" value="Glutamyl tRNA-reductase catalytic, N-terminal domain"/>
    <property type="match status" value="1"/>
</dbReference>
<feature type="active site" description="Nucleophile" evidence="8 9">
    <location>
        <position position="46"/>
    </location>
</feature>
<comment type="miscellaneous">
    <text evidence="8">During catalysis, the active site Cys acts as a nucleophile attacking the alpha-carbonyl group of tRNA-bound glutamate with the formation of a thioester intermediate between enzyme and glutamate, and the concomitant release of tRNA(Glu). The thioester intermediate is finally reduced by direct hydride transfer from NADPH, to form the product GSA.</text>
</comment>
<evidence type="ECO:0000256" key="2">
    <source>
        <dbReference type="ARBA" id="ARBA00005916"/>
    </source>
</evidence>
<dbReference type="GO" id="GO:0019353">
    <property type="term" value="P:protoporphyrinogen IX biosynthetic process from glutamate"/>
    <property type="evidence" value="ECO:0007669"/>
    <property type="project" value="TreeGrafter"/>
</dbReference>
<dbReference type="SUPFAM" id="SSF69075">
    <property type="entry name" value="Glutamyl tRNA-reductase dimerization domain"/>
    <property type="match status" value="1"/>
</dbReference>
<dbReference type="EC" id="1.2.1.70" evidence="3 8"/>
<evidence type="ECO:0000256" key="9">
    <source>
        <dbReference type="PIRSR" id="PIRSR000445-1"/>
    </source>
</evidence>
<dbReference type="FunFam" id="3.40.50.720:FF:000031">
    <property type="entry name" value="Glutamyl-tRNA reductase"/>
    <property type="match status" value="1"/>
</dbReference>
<dbReference type="Proteomes" id="UP000253099">
    <property type="component" value="Unassembled WGS sequence"/>
</dbReference>
<evidence type="ECO:0000256" key="10">
    <source>
        <dbReference type="PIRSR" id="PIRSR000445-2"/>
    </source>
</evidence>
<dbReference type="Gene3D" id="3.30.460.30">
    <property type="entry name" value="Glutamyl-tRNA reductase, N-terminal domain"/>
    <property type="match status" value="1"/>
</dbReference>
<evidence type="ECO:0000256" key="4">
    <source>
        <dbReference type="ARBA" id="ARBA00022857"/>
    </source>
</evidence>
<dbReference type="SUPFAM" id="SSF51735">
    <property type="entry name" value="NAD(P)-binding Rossmann-fold domains"/>
    <property type="match status" value="1"/>
</dbReference>
<comment type="subunit">
    <text evidence="8">Homodimer.</text>
</comment>
<proteinExistence type="inferred from homology"/>
<dbReference type="PIRSF" id="PIRSF000445">
    <property type="entry name" value="4pyrrol_synth_GluRdtase"/>
    <property type="match status" value="1"/>
</dbReference>
<evidence type="ECO:0000259" key="14">
    <source>
        <dbReference type="Pfam" id="PF00745"/>
    </source>
</evidence>
<dbReference type="NCBIfam" id="TIGR01035">
    <property type="entry name" value="hemA"/>
    <property type="match status" value="1"/>
</dbReference>
<keyword evidence="5 8" id="KW-0560">Oxidoreductase</keyword>